<proteinExistence type="predicted"/>
<organism evidence="2 3">
    <name type="scientific">Micromonospora qiuiae</name>
    <dbReference type="NCBI Taxonomy" id="502268"/>
    <lineage>
        <taxon>Bacteria</taxon>
        <taxon>Bacillati</taxon>
        <taxon>Actinomycetota</taxon>
        <taxon>Actinomycetes</taxon>
        <taxon>Micromonosporales</taxon>
        <taxon>Micromonosporaceae</taxon>
        <taxon>Micromonospora</taxon>
    </lineage>
</organism>
<evidence type="ECO:0008006" key="4">
    <source>
        <dbReference type="Google" id="ProtNLM"/>
    </source>
</evidence>
<dbReference type="Proteomes" id="UP000653076">
    <property type="component" value="Unassembled WGS sequence"/>
</dbReference>
<dbReference type="EMBL" id="BOPC01000034">
    <property type="protein sequence ID" value="GIJ27612.1"/>
    <property type="molecule type" value="Genomic_DNA"/>
</dbReference>
<reference evidence="2 3" key="1">
    <citation type="submission" date="2021-01" db="EMBL/GenBank/DDBJ databases">
        <title>Whole genome shotgun sequence of Verrucosispora qiuiae NBRC 106684.</title>
        <authorList>
            <person name="Komaki H."/>
            <person name="Tamura T."/>
        </authorList>
    </citation>
    <scope>NUCLEOTIDE SEQUENCE [LARGE SCALE GENOMIC DNA]</scope>
    <source>
        <strain evidence="2 3">NBRC 106684</strain>
    </source>
</reference>
<evidence type="ECO:0000313" key="3">
    <source>
        <dbReference type="Proteomes" id="UP000653076"/>
    </source>
</evidence>
<gene>
    <name evidence="2" type="ORF">Vqi01_27740</name>
</gene>
<accession>A0ABQ4JBS3</accession>
<evidence type="ECO:0000313" key="2">
    <source>
        <dbReference type="EMBL" id="GIJ27612.1"/>
    </source>
</evidence>
<comment type="caution">
    <text evidence="2">The sequence shown here is derived from an EMBL/GenBank/DDBJ whole genome shotgun (WGS) entry which is preliminary data.</text>
</comment>
<name>A0ABQ4JBS3_9ACTN</name>
<protein>
    <recommendedName>
        <fullName evidence="4">MbtH family protein</fullName>
    </recommendedName>
</protein>
<evidence type="ECO:0000256" key="1">
    <source>
        <dbReference type="SAM" id="MobiDB-lite"/>
    </source>
</evidence>
<sequence length="91" mass="10073">MSGEPEPGLVPEHLRPTPDESDSLMLTVDGQDFRVWSPVPGTYNFDWLSGPHDYGFGLSRSDGSTMSRPEMEQAIRDFLAQIDPATGYLAE</sequence>
<keyword evidence="3" id="KW-1185">Reference proteome</keyword>
<feature type="region of interest" description="Disordered" evidence="1">
    <location>
        <begin position="1"/>
        <end position="22"/>
    </location>
</feature>
<dbReference type="RefSeq" id="WP_204035166.1">
    <property type="nucleotide sequence ID" value="NZ_BOPC01000034.1"/>
</dbReference>